<name>A0A834TZW7_9FABA</name>
<feature type="compositionally biased region" description="Basic and acidic residues" evidence="1">
    <location>
        <begin position="54"/>
        <end position="64"/>
    </location>
</feature>
<evidence type="ECO:0000313" key="2">
    <source>
        <dbReference type="EMBL" id="KAF7831204.1"/>
    </source>
</evidence>
<gene>
    <name evidence="2" type="ORF">G2W53_013537</name>
</gene>
<reference evidence="2" key="1">
    <citation type="submission" date="2020-09" db="EMBL/GenBank/DDBJ databases">
        <title>Genome-Enabled Discovery of Anthraquinone Biosynthesis in Senna tora.</title>
        <authorList>
            <person name="Kang S.-H."/>
            <person name="Pandey R.P."/>
            <person name="Lee C.-M."/>
            <person name="Sim J.-S."/>
            <person name="Jeong J.-T."/>
            <person name="Choi B.-S."/>
            <person name="Jung M."/>
            <person name="Ginzburg D."/>
            <person name="Zhao K."/>
            <person name="Won S.Y."/>
            <person name="Oh T.-J."/>
            <person name="Yu Y."/>
            <person name="Kim N.-H."/>
            <person name="Lee O.R."/>
            <person name="Lee T.-H."/>
            <person name="Bashyal P."/>
            <person name="Kim T.-S."/>
            <person name="Lee W.-H."/>
            <person name="Kawkins C."/>
            <person name="Kim C.-K."/>
            <person name="Kim J.S."/>
            <person name="Ahn B.O."/>
            <person name="Rhee S.Y."/>
            <person name="Sohng J.K."/>
        </authorList>
    </citation>
    <scope>NUCLEOTIDE SEQUENCE</scope>
    <source>
        <tissue evidence="2">Leaf</tissue>
    </source>
</reference>
<keyword evidence="3" id="KW-1185">Reference proteome</keyword>
<feature type="region of interest" description="Disordered" evidence="1">
    <location>
        <begin position="1"/>
        <end position="75"/>
    </location>
</feature>
<proteinExistence type="predicted"/>
<evidence type="ECO:0000256" key="1">
    <source>
        <dbReference type="SAM" id="MobiDB-lite"/>
    </source>
</evidence>
<dbReference type="Proteomes" id="UP000634136">
    <property type="component" value="Unassembled WGS sequence"/>
</dbReference>
<accession>A0A834TZW7</accession>
<organism evidence="2 3">
    <name type="scientific">Senna tora</name>
    <dbReference type="NCBI Taxonomy" id="362788"/>
    <lineage>
        <taxon>Eukaryota</taxon>
        <taxon>Viridiplantae</taxon>
        <taxon>Streptophyta</taxon>
        <taxon>Embryophyta</taxon>
        <taxon>Tracheophyta</taxon>
        <taxon>Spermatophyta</taxon>
        <taxon>Magnoliopsida</taxon>
        <taxon>eudicotyledons</taxon>
        <taxon>Gunneridae</taxon>
        <taxon>Pentapetalae</taxon>
        <taxon>rosids</taxon>
        <taxon>fabids</taxon>
        <taxon>Fabales</taxon>
        <taxon>Fabaceae</taxon>
        <taxon>Caesalpinioideae</taxon>
        <taxon>Cassia clade</taxon>
        <taxon>Senna</taxon>
    </lineage>
</organism>
<dbReference type="EMBL" id="JAAIUW010000005">
    <property type="protein sequence ID" value="KAF7831204.1"/>
    <property type="molecule type" value="Genomic_DNA"/>
</dbReference>
<comment type="caution">
    <text evidence="2">The sequence shown here is derived from an EMBL/GenBank/DDBJ whole genome shotgun (WGS) entry which is preliminary data.</text>
</comment>
<sequence>MASNKKGVNKSTTKKAGGGQRPKEGKYLHFHLQMADNKKGVKKSTTKKAGGGQRPKEGYRKDMFQKIAAQSKQDL</sequence>
<evidence type="ECO:0000313" key="3">
    <source>
        <dbReference type="Proteomes" id="UP000634136"/>
    </source>
</evidence>
<protein>
    <submittedName>
        <fullName evidence="2">Uncharacterized protein</fullName>
    </submittedName>
</protein>
<dbReference type="AlphaFoldDB" id="A0A834TZW7"/>